<evidence type="ECO:0000256" key="2">
    <source>
        <dbReference type="SAM" id="MobiDB-lite"/>
    </source>
</evidence>
<dbReference type="OrthoDB" id="9815444at2"/>
<keyword evidence="3" id="KW-0732">Signal</keyword>
<dbReference type="SUPFAM" id="SSF53850">
    <property type="entry name" value="Periplasmic binding protein-like II"/>
    <property type="match status" value="1"/>
</dbReference>
<evidence type="ECO:0008006" key="6">
    <source>
        <dbReference type="Google" id="ProtNLM"/>
    </source>
</evidence>
<name>A0A506TWU0_9HYPH</name>
<comment type="caution">
    <text evidence="4">The sequence shown here is derived from an EMBL/GenBank/DDBJ whole genome shotgun (WGS) entry which is preliminary data.</text>
</comment>
<keyword evidence="1" id="KW-0574">Periplasm</keyword>
<dbReference type="InterPro" id="IPR006059">
    <property type="entry name" value="SBP"/>
</dbReference>
<gene>
    <name evidence="4" type="ORF">FJU11_17930</name>
</gene>
<accession>A0A506TWU0</accession>
<dbReference type="Pfam" id="PF13416">
    <property type="entry name" value="SBP_bac_8"/>
    <property type="match status" value="1"/>
</dbReference>
<keyword evidence="5" id="KW-1185">Reference proteome</keyword>
<dbReference type="Gene3D" id="3.40.190.10">
    <property type="entry name" value="Periplasmic binding protein-like II"/>
    <property type="match status" value="2"/>
</dbReference>
<evidence type="ECO:0000313" key="5">
    <source>
        <dbReference type="Proteomes" id="UP000320314"/>
    </source>
</evidence>
<proteinExistence type="predicted"/>
<feature type="compositionally biased region" description="Low complexity" evidence="2">
    <location>
        <begin position="187"/>
        <end position="197"/>
    </location>
</feature>
<evidence type="ECO:0000256" key="1">
    <source>
        <dbReference type="ARBA" id="ARBA00022764"/>
    </source>
</evidence>
<evidence type="ECO:0000256" key="3">
    <source>
        <dbReference type="SAM" id="SignalP"/>
    </source>
</evidence>
<reference evidence="4 5" key="1">
    <citation type="submission" date="2019-06" db="EMBL/GenBank/DDBJ databases">
        <authorList>
            <person name="Li M."/>
        </authorList>
    </citation>
    <scope>NUCLEOTIDE SEQUENCE [LARGE SCALE GENOMIC DNA]</scope>
    <source>
        <strain evidence="4 5">BGMRC6574</strain>
    </source>
</reference>
<feature type="region of interest" description="Disordered" evidence="2">
    <location>
        <begin position="161"/>
        <end position="203"/>
    </location>
</feature>
<feature type="signal peptide" evidence="3">
    <location>
        <begin position="1"/>
        <end position="24"/>
    </location>
</feature>
<sequence>MRKLYTTIALAGFTALTMTNSSTAQDAGTLTIASWGGIFRDTTKDFIAKPFEKETGAKVDIVDVGGGWAAKVEAQKASGSIQWDLIDSIDAGSAQYLFKNDMLAPLPDDLAKKLKEVSIDGTVTEYGIEEGSTGVVIACRTDIKCPTAAADFFRCQDVPGRSRDRQRAEPGTPLRGARCRHSRRQAFSGRSRQGFRSSRQDQERRFRLAEFRRPATTGVAFG</sequence>
<dbReference type="Proteomes" id="UP000320314">
    <property type="component" value="Unassembled WGS sequence"/>
</dbReference>
<dbReference type="EMBL" id="VHLH01000055">
    <property type="protein sequence ID" value="TPW25766.1"/>
    <property type="molecule type" value="Genomic_DNA"/>
</dbReference>
<evidence type="ECO:0000313" key="4">
    <source>
        <dbReference type="EMBL" id="TPW25766.1"/>
    </source>
</evidence>
<dbReference type="AlphaFoldDB" id="A0A506TWU0"/>
<protein>
    <recommendedName>
        <fullName evidence="6">Extracellular solute-binding protein</fullName>
    </recommendedName>
</protein>
<feature type="chain" id="PRO_5021458409" description="Extracellular solute-binding protein" evidence="3">
    <location>
        <begin position="25"/>
        <end position="222"/>
    </location>
</feature>
<organism evidence="4 5">
    <name type="scientific">Pararhizobium mangrovi</name>
    <dbReference type="NCBI Taxonomy" id="2590452"/>
    <lineage>
        <taxon>Bacteria</taxon>
        <taxon>Pseudomonadati</taxon>
        <taxon>Pseudomonadota</taxon>
        <taxon>Alphaproteobacteria</taxon>
        <taxon>Hyphomicrobiales</taxon>
        <taxon>Rhizobiaceae</taxon>
        <taxon>Rhizobium/Agrobacterium group</taxon>
        <taxon>Pararhizobium</taxon>
    </lineage>
</organism>